<dbReference type="Proteomes" id="UP001597145">
    <property type="component" value="Unassembled WGS sequence"/>
</dbReference>
<keyword evidence="5" id="KW-1133">Transmembrane helix</keyword>
<organism evidence="9 10">
    <name type="scientific">Pseudonocardia aurantiaca</name>
    <dbReference type="NCBI Taxonomy" id="75290"/>
    <lineage>
        <taxon>Bacteria</taxon>
        <taxon>Bacillati</taxon>
        <taxon>Actinomycetota</taxon>
        <taxon>Actinomycetes</taxon>
        <taxon>Pseudonocardiales</taxon>
        <taxon>Pseudonocardiaceae</taxon>
        <taxon>Pseudonocardia</taxon>
    </lineage>
</organism>
<protein>
    <submittedName>
        <fullName evidence="9">ABC transporter permease subunit</fullName>
    </submittedName>
</protein>
<comment type="similarity">
    <text evidence="7">Belongs to the binding-protein-dependent transport system permease family.</text>
</comment>
<dbReference type="Gene3D" id="1.10.3720.10">
    <property type="entry name" value="MetI-like"/>
    <property type="match status" value="1"/>
</dbReference>
<evidence type="ECO:0000313" key="10">
    <source>
        <dbReference type="Proteomes" id="UP001597145"/>
    </source>
</evidence>
<evidence type="ECO:0000256" key="3">
    <source>
        <dbReference type="ARBA" id="ARBA00022475"/>
    </source>
</evidence>
<reference evidence="10" key="1">
    <citation type="journal article" date="2019" name="Int. J. Syst. Evol. Microbiol.">
        <title>The Global Catalogue of Microorganisms (GCM) 10K type strain sequencing project: providing services to taxonomists for standard genome sequencing and annotation.</title>
        <authorList>
            <consortium name="The Broad Institute Genomics Platform"/>
            <consortium name="The Broad Institute Genome Sequencing Center for Infectious Disease"/>
            <person name="Wu L."/>
            <person name="Ma J."/>
        </authorList>
    </citation>
    <scope>NUCLEOTIDE SEQUENCE [LARGE SCALE GENOMIC DNA]</scope>
    <source>
        <strain evidence="10">JCM 12165</strain>
    </source>
</reference>
<keyword evidence="10" id="KW-1185">Reference proteome</keyword>
<evidence type="ECO:0000256" key="2">
    <source>
        <dbReference type="ARBA" id="ARBA00022448"/>
    </source>
</evidence>
<comment type="subcellular location">
    <subcellularLocation>
        <location evidence="1 7">Cell membrane</location>
        <topology evidence="1 7">Multi-pass membrane protein</topology>
    </subcellularLocation>
</comment>
<keyword evidence="3" id="KW-1003">Cell membrane</keyword>
<feature type="domain" description="ABC transmembrane type-1" evidence="8">
    <location>
        <begin position="1"/>
        <end position="74"/>
    </location>
</feature>
<dbReference type="Pfam" id="PF00528">
    <property type="entry name" value="BPD_transp_1"/>
    <property type="match status" value="1"/>
</dbReference>
<evidence type="ECO:0000256" key="5">
    <source>
        <dbReference type="ARBA" id="ARBA00022989"/>
    </source>
</evidence>
<evidence type="ECO:0000259" key="8">
    <source>
        <dbReference type="PROSITE" id="PS50928"/>
    </source>
</evidence>
<comment type="caution">
    <text evidence="9">The sequence shown here is derived from an EMBL/GenBank/DDBJ whole genome shotgun (WGS) entry which is preliminary data.</text>
</comment>
<keyword evidence="6" id="KW-0472">Membrane</keyword>
<gene>
    <name evidence="9" type="ORF">ACFSCY_18280</name>
</gene>
<dbReference type="EMBL" id="JBHUCP010000011">
    <property type="protein sequence ID" value="MFD1531390.1"/>
    <property type="molecule type" value="Genomic_DNA"/>
</dbReference>
<evidence type="ECO:0000256" key="1">
    <source>
        <dbReference type="ARBA" id="ARBA00004651"/>
    </source>
</evidence>
<dbReference type="CDD" id="cd06261">
    <property type="entry name" value="TM_PBP2"/>
    <property type="match status" value="1"/>
</dbReference>
<dbReference type="PROSITE" id="PS50928">
    <property type="entry name" value="ABC_TM1"/>
    <property type="match status" value="1"/>
</dbReference>
<dbReference type="SUPFAM" id="SSF161098">
    <property type="entry name" value="MetI-like"/>
    <property type="match status" value="1"/>
</dbReference>
<dbReference type="InterPro" id="IPR000515">
    <property type="entry name" value="MetI-like"/>
</dbReference>
<proteinExistence type="inferred from homology"/>
<dbReference type="PANTHER" id="PTHR30193:SF37">
    <property type="entry name" value="INNER MEMBRANE ABC TRANSPORTER PERMEASE PROTEIN YCJO"/>
    <property type="match status" value="1"/>
</dbReference>
<dbReference type="InterPro" id="IPR051393">
    <property type="entry name" value="ABC_transporter_permease"/>
</dbReference>
<keyword evidence="4" id="KW-0812">Transmembrane</keyword>
<name>A0ABW4FL99_9PSEU</name>
<sequence>MIYLAGLQAVPRDALEAAALDGATPMRSSFSVALPLLGPTTFFLGITTLFSSLQSFSAAAEITTSYEQNVARYI</sequence>
<evidence type="ECO:0000256" key="4">
    <source>
        <dbReference type="ARBA" id="ARBA00022692"/>
    </source>
</evidence>
<dbReference type="RefSeq" id="WP_343983660.1">
    <property type="nucleotide sequence ID" value="NZ_BAAAJG010000016.1"/>
</dbReference>
<evidence type="ECO:0000256" key="6">
    <source>
        <dbReference type="ARBA" id="ARBA00023136"/>
    </source>
</evidence>
<accession>A0ABW4FL99</accession>
<evidence type="ECO:0000256" key="7">
    <source>
        <dbReference type="RuleBase" id="RU363032"/>
    </source>
</evidence>
<dbReference type="PANTHER" id="PTHR30193">
    <property type="entry name" value="ABC TRANSPORTER PERMEASE PROTEIN"/>
    <property type="match status" value="1"/>
</dbReference>
<dbReference type="InterPro" id="IPR035906">
    <property type="entry name" value="MetI-like_sf"/>
</dbReference>
<evidence type="ECO:0000313" key="9">
    <source>
        <dbReference type="EMBL" id="MFD1531390.1"/>
    </source>
</evidence>
<keyword evidence="2 7" id="KW-0813">Transport</keyword>